<evidence type="ECO:0000313" key="3">
    <source>
        <dbReference type="Proteomes" id="UP000663855"/>
    </source>
</evidence>
<gene>
    <name evidence="2" type="ORF">CJN711_LOCUS15871</name>
</gene>
<sequence>MLIKYPRSYSILVFLSLLYLTIAFSNNRENLAQRHPCYSVNKLLKPYIKWTEKLANTQHKVQTDACGQTKSSPACCTNEIFNSYAFSLATDLKTLFDAELDHLANGLSLANKQTDIQIKEYVKEFRRVTLSSLKTLFGIKEYHSNIHNATSTFFDTLADHQSTDDDVSKSAVNLFSQLILSAYRRFMTDDDELILDDSFKKCLVNKAFDIEALPTHRELLYTLTSATSLIKILRTLFIYIDADIQRLKTTVTLDSQRCLQRYVRETLCPICVSTSSSSINYDSNANDPLCENDCRYVIETCFDETSNVYMAFASIAQGYSDVIKQIQEHVVELKVVDRLSKLHIYLYDMVVNATNTENTYRQLQNACANTNRKPFQPIVSLPPITSERRERVKEWNVSLHFMLDQLQSSIINLNTSLTQQIAANICSNTHYAVKSSRCIQIDQHTPGDLIQWPLPTLDSSSQIKSNLVIESTRNQLDELKKKMSPVQQIIVSLRPKKKTSFYEYLPDFEVDGDAVDSNNEDDMQPPSLPEIYESDHQESLSEKLYNEIDAQTTRRLPIQTTDYIKENGNNHSQLMTYNITSYLLVFLVPIIHQISFTRQ</sequence>
<keyword evidence="1" id="KW-0732">Signal</keyword>
<comment type="caution">
    <text evidence="2">The sequence shown here is derived from an EMBL/GenBank/DDBJ whole genome shotgun (WGS) entry which is preliminary data.</text>
</comment>
<evidence type="ECO:0000256" key="1">
    <source>
        <dbReference type="SAM" id="SignalP"/>
    </source>
</evidence>
<dbReference type="Proteomes" id="UP000663855">
    <property type="component" value="Unassembled WGS sequence"/>
</dbReference>
<feature type="chain" id="PRO_5032276225" evidence="1">
    <location>
        <begin position="24"/>
        <end position="599"/>
    </location>
</feature>
<protein>
    <submittedName>
        <fullName evidence="2">Uncharacterized protein</fullName>
    </submittedName>
</protein>
<feature type="signal peptide" evidence="1">
    <location>
        <begin position="1"/>
        <end position="23"/>
    </location>
</feature>
<dbReference type="AlphaFoldDB" id="A0A815C4P0"/>
<organism evidence="2 3">
    <name type="scientific">Rotaria magnacalcarata</name>
    <dbReference type="NCBI Taxonomy" id="392030"/>
    <lineage>
        <taxon>Eukaryota</taxon>
        <taxon>Metazoa</taxon>
        <taxon>Spiralia</taxon>
        <taxon>Gnathifera</taxon>
        <taxon>Rotifera</taxon>
        <taxon>Eurotatoria</taxon>
        <taxon>Bdelloidea</taxon>
        <taxon>Philodinida</taxon>
        <taxon>Philodinidae</taxon>
        <taxon>Rotaria</taxon>
    </lineage>
</organism>
<proteinExistence type="predicted"/>
<dbReference type="EMBL" id="CAJNOV010007340">
    <property type="protein sequence ID" value="CAF1278815.1"/>
    <property type="molecule type" value="Genomic_DNA"/>
</dbReference>
<accession>A0A815C4P0</accession>
<name>A0A815C4P0_9BILA</name>
<reference evidence="2" key="1">
    <citation type="submission" date="2021-02" db="EMBL/GenBank/DDBJ databases">
        <authorList>
            <person name="Nowell W R."/>
        </authorList>
    </citation>
    <scope>NUCLEOTIDE SEQUENCE</scope>
</reference>
<evidence type="ECO:0000313" key="2">
    <source>
        <dbReference type="EMBL" id="CAF1278815.1"/>
    </source>
</evidence>